<keyword evidence="2" id="KW-0378">Hydrolase</keyword>
<dbReference type="PANTHER" id="PTHR35527:SF2">
    <property type="entry name" value="HYDROLASE"/>
    <property type="match status" value="1"/>
</dbReference>
<dbReference type="Pfam" id="PF02275">
    <property type="entry name" value="CBAH"/>
    <property type="match status" value="1"/>
</dbReference>
<reference evidence="4" key="1">
    <citation type="submission" date="2020-05" db="EMBL/GenBank/DDBJ databases">
        <authorList>
            <person name="Chiriac C."/>
            <person name="Salcher M."/>
            <person name="Ghai R."/>
            <person name="Kavagutti S V."/>
        </authorList>
    </citation>
    <scope>NUCLEOTIDE SEQUENCE</scope>
</reference>
<dbReference type="Gene3D" id="3.60.60.10">
    <property type="entry name" value="Penicillin V Acylase, Chain A"/>
    <property type="match status" value="1"/>
</dbReference>
<organism evidence="4">
    <name type="scientific">freshwater metagenome</name>
    <dbReference type="NCBI Taxonomy" id="449393"/>
    <lineage>
        <taxon>unclassified sequences</taxon>
        <taxon>metagenomes</taxon>
        <taxon>ecological metagenomes</taxon>
    </lineage>
</organism>
<dbReference type="PANTHER" id="PTHR35527">
    <property type="entry name" value="CHOLOYLGLYCINE HYDROLASE"/>
    <property type="match status" value="1"/>
</dbReference>
<evidence type="ECO:0000313" key="4">
    <source>
        <dbReference type="EMBL" id="CAB4887450.1"/>
    </source>
</evidence>
<dbReference type="GO" id="GO:0016787">
    <property type="term" value="F:hydrolase activity"/>
    <property type="evidence" value="ECO:0007669"/>
    <property type="project" value="UniProtKB-KW"/>
</dbReference>
<name>A0A6J7F2W7_9ZZZZ</name>
<gene>
    <name evidence="4" type="ORF">UFOPK3402_02052</name>
</gene>
<feature type="domain" description="Choloylglycine hydrolase/NAAA C-terminal" evidence="3">
    <location>
        <begin position="2"/>
        <end position="286"/>
    </location>
</feature>
<dbReference type="CDD" id="cd01902">
    <property type="entry name" value="Ntn_CGH"/>
    <property type="match status" value="1"/>
</dbReference>
<sequence length="323" mass="34878">MCSRLTYLGPNDTVVTGRSMDWMVPVGTNLWILPAGLARDGAATENALAWTSAYGSVIAAGYDAATTDGINEAGLVANLLYLGTAQYGVRDLERPGLSVTAWAQYALDMFATVDEAVAALGSEPFQIVAPILPGGFEPSLHLSLTDASGDSAIFEHIDGRLVIHHSRNYQVMTNDPTFAEQLALVDQWKSNGGTLPGSEDPADRFIRATHYLALVPPADDEVQPIADVLAIVRNVSVPFMVEPDPAHPNVAPTLWRTVADHRRRRYFFEGTNLPSIFWVDLDQVDLTVGAAVRRLVAEDGPVRVGEVSAQFEDAIAFGFMPEA</sequence>
<dbReference type="InterPro" id="IPR052193">
    <property type="entry name" value="Peptidase_C59"/>
</dbReference>
<dbReference type="InterPro" id="IPR029055">
    <property type="entry name" value="Ntn_hydrolases_N"/>
</dbReference>
<evidence type="ECO:0000259" key="3">
    <source>
        <dbReference type="Pfam" id="PF02275"/>
    </source>
</evidence>
<evidence type="ECO:0000256" key="1">
    <source>
        <dbReference type="ARBA" id="ARBA00006625"/>
    </source>
</evidence>
<evidence type="ECO:0000256" key="2">
    <source>
        <dbReference type="ARBA" id="ARBA00022801"/>
    </source>
</evidence>
<dbReference type="AlphaFoldDB" id="A0A6J7F2W7"/>
<dbReference type="SUPFAM" id="SSF56235">
    <property type="entry name" value="N-terminal nucleophile aminohydrolases (Ntn hydrolases)"/>
    <property type="match status" value="1"/>
</dbReference>
<proteinExistence type="inferred from homology"/>
<dbReference type="EMBL" id="CAFBLS010000348">
    <property type="protein sequence ID" value="CAB4887450.1"/>
    <property type="molecule type" value="Genomic_DNA"/>
</dbReference>
<accession>A0A6J7F2W7</accession>
<comment type="similarity">
    <text evidence="1">Belongs to the peptidase C59 family.</text>
</comment>
<protein>
    <submittedName>
        <fullName evidence="4">Unannotated protein</fullName>
    </submittedName>
</protein>
<dbReference type="InterPro" id="IPR029132">
    <property type="entry name" value="CBAH/NAAA_C"/>
</dbReference>